<dbReference type="OrthoDB" id="9798191at2"/>
<evidence type="ECO:0000256" key="3">
    <source>
        <dbReference type="ARBA" id="ARBA00023136"/>
    </source>
</evidence>
<keyword evidence="2 6" id="KW-0732">Signal</keyword>
<dbReference type="PROSITE" id="PS51257">
    <property type="entry name" value="PROKAR_LIPOPROTEIN"/>
    <property type="match status" value="1"/>
</dbReference>
<evidence type="ECO:0000313" key="7">
    <source>
        <dbReference type="EMBL" id="TBL81127.1"/>
    </source>
</evidence>
<evidence type="ECO:0000256" key="6">
    <source>
        <dbReference type="SAM" id="SignalP"/>
    </source>
</evidence>
<dbReference type="Gene3D" id="3.40.190.10">
    <property type="entry name" value="Periplasmic binding protein-like II"/>
    <property type="match status" value="2"/>
</dbReference>
<dbReference type="SUPFAM" id="SSF53850">
    <property type="entry name" value="Periplasmic binding protein-like II"/>
    <property type="match status" value="1"/>
</dbReference>
<keyword evidence="3" id="KW-0472">Membrane</keyword>
<evidence type="ECO:0000313" key="8">
    <source>
        <dbReference type="Proteomes" id="UP000293142"/>
    </source>
</evidence>
<keyword evidence="5" id="KW-0449">Lipoprotein</keyword>
<dbReference type="InterPro" id="IPR006059">
    <property type="entry name" value="SBP"/>
</dbReference>
<name>A0A4Q9DVP8_9BACL</name>
<dbReference type="RefSeq" id="WP_131011839.1">
    <property type="nucleotide sequence ID" value="NZ_SIRE01000003.1"/>
</dbReference>
<dbReference type="PANTHER" id="PTHR43649">
    <property type="entry name" value="ARABINOSE-BINDING PROTEIN-RELATED"/>
    <property type="match status" value="1"/>
</dbReference>
<dbReference type="Proteomes" id="UP000293142">
    <property type="component" value="Unassembled WGS sequence"/>
</dbReference>
<accession>A0A4Q9DVP8</accession>
<evidence type="ECO:0000256" key="5">
    <source>
        <dbReference type="ARBA" id="ARBA00023288"/>
    </source>
</evidence>
<feature type="chain" id="PRO_5039318867" evidence="6">
    <location>
        <begin position="20"/>
        <end position="427"/>
    </location>
</feature>
<evidence type="ECO:0000256" key="2">
    <source>
        <dbReference type="ARBA" id="ARBA00022729"/>
    </source>
</evidence>
<proteinExistence type="predicted"/>
<dbReference type="EMBL" id="SIRE01000003">
    <property type="protein sequence ID" value="TBL81127.1"/>
    <property type="molecule type" value="Genomic_DNA"/>
</dbReference>
<keyword evidence="4" id="KW-0564">Palmitate</keyword>
<evidence type="ECO:0000256" key="4">
    <source>
        <dbReference type="ARBA" id="ARBA00023139"/>
    </source>
</evidence>
<reference evidence="7 8" key="1">
    <citation type="submission" date="2019-02" db="EMBL/GenBank/DDBJ databases">
        <title>Paenibacillus sp. nov., isolated from surface-sterilized tissue of Thalictrum simplex L.</title>
        <authorList>
            <person name="Tuo L."/>
        </authorList>
    </citation>
    <scope>NUCLEOTIDE SEQUENCE [LARGE SCALE GENOMIC DNA]</scope>
    <source>
        <strain evidence="7 8">N2SHLJ1</strain>
    </source>
</reference>
<protein>
    <submittedName>
        <fullName evidence="7">Extracellular solute-binding protein</fullName>
    </submittedName>
</protein>
<comment type="caution">
    <text evidence="7">The sequence shown here is derived from an EMBL/GenBank/DDBJ whole genome shotgun (WGS) entry which is preliminary data.</text>
</comment>
<gene>
    <name evidence="7" type="ORF">EYB31_03270</name>
</gene>
<feature type="signal peptide" evidence="6">
    <location>
        <begin position="1"/>
        <end position="19"/>
    </location>
</feature>
<keyword evidence="8" id="KW-1185">Reference proteome</keyword>
<dbReference type="PANTHER" id="PTHR43649:SF33">
    <property type="entry name" value="POLYGALACTURONAN_RHAMNOGALACTURONAN-BINDING PROTEIN YTCQ"/>
    <property type="match status" value="1"/>
</dbReference>
<dbReference type="InterPro" id="IPR050490">
    <property type="entry name" value="Bact_solute-bd_prot1"/>
</dbReference>
<keyword evidence="1" id="KW-1003">Cell membrane</keyword>
<dbReference type="AlphaFoldDB" id="A0A4Q9DVP8"/>
<evidence type="ECO:0000256" key="1">
    <source>
        <dbReference type="ARBA" id="ARBA00022475"/>
    </source>
</evidence>
<dbReference type="Pfam" id="PF01547">
    <property type="entry name" value="SBP_bac_1"/>
    <property type="match status" value="1"/>
</dbReference>
<organism evidence="7 8">
    <name type="scientific">Paenibacillus thalictri</name>
    <dbReference type="NCBI Taxonomy" id="2527873"/>
    <lineage>
        <taxon>Bacteria</taxon>
        <taxon>Bacillati</taxon>
        <taxon>Bacillota</taxon>
        <taxon>Bacilli</taxon>
        <taxon>Bacillales</taxon>
        <taxon>Paenibacillaceae</taxon>
        <taxon>Paenibacillus</taxon>
    </lineage>
</organism>
<sequence>MAKKALLVLMSSMLTFGLAACGSGGEAGSKPAAQQDAAASGSPAKKTKISVITQGLEPKKMLEKFYKENPNIEVNWETIGGGKVSEVIKTRLAAGGDGVDLITPLRPDYLQLAKTGQLVDLSSLPYLDNYNPAVIDSSKVDGKLYALSLSLNFYVTWYNKSIFKENNLNEPKNWEDFLAVCEALKAKGVPPIVVGAKDQGENNHLSGLPFAGLLSKDPTWVQKVGEGKAKWTDPDAIAAFEKFKLLVDKGYLLDGALGIGRDQAYQAFYQGKAAMISQQVGVIEFLALNTPGFEVGAFAPPGNDKGQELRIPFSPGNTLALYNGSKNKEAALKFMEFISKTENAQLMSTETALISSVKGIKLDFHPIAASLNPLLDMKTSDLMHAAVTTQTKPALATALQKIIGKVGTPIPELAKEIQAVTDKEIVK</sequence>